<keyword evidence="8 12" id="KW-0249">Electron transport</keyword>
<keyword evidence="4" id="KW-1003">Cell membrane</keyword>
<evidence type="ECO:0000256" key="8">
    <source>
        <dbReference type="ARBA" id="ARBA00022982"/>
    </source>
</evidence>
<dbReference type="PANTHER" id="PTHR30333">
    <property type="entry name" value="CYTOCHROME C-TYPE PROTEIN"/>
    <property type="match status" value="1"/>
</dbReference>
<dbReference type="Gene3D" id="1.10.3820.10">
    <property type="entry name" value="Di-heme elbow motif domain"/>
    <property type="match status" value="1"/>
</dbReference>
<keyword evidence="5 12" id="KW-0349">Heme</keyword>
<keyword evidence="3 12" id="KW-0813">Transport</keyword>
<evidence type="ECO:0000256" key="7">
    <source>
        <dbReference type="ARBA" id="ARBA00022723"/>
    </source>
</evidence>
<evidence type="ECO:0000313" key="15">
    <source>
        <dbReference type="EMBL" id="GAA4648535.1"/>
    </source>
</evidence>
<evidence type="ECO:0000256" key="11">
    <source>
        <dbReference type="ARBA" id="ARBA00023136"/>
    </source>
</evidence>
<keyword evidence="9 13" id="KW-1133">Transmembrane helix</keyword>
<evidence type="ECO:0000256" key="2">
    <source>
        <dbReference type="ARBA" id="ARBA00007395"/>
    </source>
</evidence>
<dbReference type="SUPFAM" id="SSF48695">
    <property type="entry name" value="Multiheme cytochromes"/>
    <property type="match status" value="1"/>
</dbReference>
<dbReference type="InterPro" id="IPR011885">
    <property type="entry name" value="NO3Rdtase_cyt_c_NapC/NirT"/>
</dbReference>
<dbReference type="InterPro" id="IPR005126">
    <property type="entry name" value="NapC/NirT_cyt_c_N"/>
</dbReference>
<dbReference type="Proteomes" id="UP001500604">
    <property type="component" value="Unassembled WGS sequence"/>
</dbReference>
<evidence type="ECO:0000256" key="5">
    <source>
        <dbReference type="ARBA" id="ARBA00022617"/>
    </source>
</evidence>
<keyword evidence="7 12" id="KW-0479">Metal-binding</keyword>
<comment type="caution">
    <text evidence="15">The sequence shown here is derived from an EMBL/GenBank/DDBJ whole genome shotgun (WGS) entry which is preliminary data.</text>
</comment>
<dbReference type="NCBIfam" id="TIGR02161">
    <property type="entry name" value="napC_nirT"/>
    <property type="match status" value="1"/>
</dbReference>
<protein>
    <recommendedName>
        <fullName evidence="12">Cytochrome c-type protein</fullName>
    </recommendedName>
</protein>
<comment type="subcellular location">
    <subcellularLocation>
        <location evidence="1">Cell membrane</location>
        <topology evidence="1">Single-pass membrane protein</topology>
    </subcellularLocation>
</comment>
<evidence type="ECO:0000256" key="4">
    <source>
        <dbReference type="ARBA" id="ARBA00022475"/>
    </source>
</evidence>
<evidence type="ECO:0000256" key="13">
    <source>
        <dbReference type="SAM" id="Phobius"/>
    </source>
</evidence>
<accession>A0ABP8UZK6</accession>
<evidence type="ECO:0000313" key="16">
    <source>
        <dbReference type="Proteomes" id="UP001500604"/>
    </source>
</evidence>
<keyword evidence="11 13" id="KW-0472">Membrane</keyword>
<comment type="similarity">
    <text evidence="2">Belongs to the NapC/NirT/NrfH family.</text>
</comment>
<feature type="domain" description="NapC/NirT cytochrome c N-terminal" evidence="14">
    <location>
        <begin position="19"/>
        <end position="190"/>
    </location>
</feature>
<keyword evidence="10 12" id="KW-0408">Iron</keyword>
<dbReference type="InterPro" id="IPR038266">
    <property type="entry name" value="NapC/NirT_cytc_sf"/>
</dbReference>
<keyword evidence="16" id="KW-1185">Reference proteome</keyword>
<keyword evidence="6 13" id="KW-0812">Transmembrane</keyword>
<evidence type="ECO:0000256" key="3">
    <source>
        <dbReference type="ARBA" id="ARBA00022448"/>
    </source>
</evidence>
<dbReference type="InterPro" id="IPR051174">
    <property type="entry name" value="Cytochrome_c-type_ET"/>
</dbReference>
<name>A0ABP8UZK6_9GAMM</name>
<organism evidence="15 16">
    <name type="scientific">Kistimonas scapharcae</name>
    <dbReference type="NCBI Taxonomy" id="1036133"/>
    <lineage>
        <taxon>Bacteria</taxon>
        <taxon>Pseudomonadati</taxon>
        <taxon>Pseudomonadota</taxon>
        <taxon>Gammaproteobacteria</taxon>
        <taxon>Oceanospirillales</taxon>
        <taxon>Endozoicomonadaceae</taxon>
        <taxon>Kistimonas</taxon>
    </lineage>
</organism>
<evidence type="ECO:0000256" key="12">
    <source>
        <dbReference type="PIRNR" id="PIRNR000013"/>
    </source>
</evidence>
<evidence type="ECO:0000256" key="6">
    <source>
        <dbReference type="ARBA" id="ARBA00022692"/>
    </source>
</evidence>
<dbReference type="InterPro" id="IPR024717">
    <property type="entry name" value="NapC/NirT/NrfH"/>
</dbReference>
<dbReference type="Pfam" id="PF03264">
    <property type="entry name" value="Cytochrom_NNT"/>
    <property type="match status" value="1"/>
</dbReference>
<dbReference type="EMBL" id="BAABFL010000081">
    <property type="protein sequence ID" value="GAA4648535.1"/>
    <property type="molecule type" value="Genomic_DNA"/>
</dbReference>
<gene>
    <name evidence="15" type="ORF">GCM10023116_08040</name>
</gene>
<dbReference type="RefSeq" id="WP_345194195.1">
    <property type="nucleotide sequence ID" value="NZ_BAABFL010000081.1"/>
</dbReference>
<evidence type="ECO:0000256" key="9">
    <source>
        <dbReference type="ARBA" id="ARBA00022989"/>
    </source>
</evidence>
<proteinExistence type="inferred from homology"/>
<sequence length="197" mass="22657">MKIPAVITRYWRILTRPAAIALWAVLAFGFVAGIVFWGGFNTGLEMTNQEEFCIGCHEMKNNVYEEYKDTIHYSNRSGVRASCPDCHVPKEWGPKIVRKIQASKELWGKMTGKIDTREKYEAHRLEMATREWARMKANDSQECRNCHNFEYMDFSEQGQRSMKMHSSALASGEKTCIDCHKGIAHQLPDMSGIEGWQ</sequence>
<dbReference type="PIRSF" id="PIRSF000013">
    <property type="entry name" value="4_hem_cytochrm_NapC"/>
    <property type="match status" value="1"/>
</dbReference>
<feature type="transmembrane region" description="Helical" evidence="13">
    <location>
        <begin position="20"/>
        <end position="40"/>
    </location>
</feature>
<reference evidence="16" key="1">
    <citation type="journal article" date="2019" name="Int. J. Syst. Evol. Microbiol.">
        <title>The Global Catalogue of Microorganisms (GCM) 10K type strain sequencing project: providing services to taxonomists for standard genome sequencing and annotation.</title>
        <authorList>
            <consortium name="The Broad Institute Genomics Platform"/>
            <consortium name="The Broad Institute Genome Sequencing Center for Infectious Disease"/>
            <person name="Wu L."/>
            <person name="Ma J."/>
        </authorList>
    </citation>
    <scope>NUCLEOTIDE SEQUENCE [LARGE SCALE GENOMIC DNA]</scope>
    <source>
        <strain evidence="16">JCM 17805</strain>
    </source>
</reference>
<evidence type="ECO:0000256" key="10">
    <source>
        <dbReference type="ARBA" id="ARBA00023004"/>
    </source>
</evidence>
<evidence type="ECO:0000259" key="14">
    <source>
        <dbReference type="Pfam" id="PF03264"/>
    </source>
</evidence>
<comment type="PTM">
    <text evidence="12">Binds 4 heme groups per subunit.</text>
</comment>
<dbReference type="PANTHER" id="PTHR30333:SF1">
    <property type="entry name" value="CYTOCHROME C-TYPE PROTEIN NAPC"/>
    <property type="match status" value="1"/>
</dbReference>
<evidence type="ECO:0000256" key="1">
    <source>
        <dbReference type="ARBA" id="ARBA00004162"/>
    </source>
</evidence>
<dbReference type="InterPro" id="IPR036280">
    <property type="entry name" value="Multihaem_cyt_sf"/>
</dbReference>